<dbReference type="InterPro" id="IPR019673">
    <property type="entry name" value="Spore_germination_GerPC"/>
</dbReference>
<evidence type="ECO:0000256" key="1">
    <source>
        <dbReference type="SAM" id="Coils"/>
    </source>
</evidence>
<feature type="compositionally biased region" description="Polar residues" evidence="2">
    <location>
        <begin position="118"/>
        <end position="130"/>
    </location>
</feature>
<feature type="region of interest" description="Disordered" evidence="2">
    <location>
        <begin position="213"/>
        <end position="234"/>
    </location>
</feature>
<organism evidence="3 4">
    <name type="scientific">Paenibacillus methanolicus</name>
    <dbReference type="NCBI Taxonomy" id="582686"/>
    <lineage>
        <taxon>Bacteria</taxon>
        <taxon>Bacillati</taxon>
        <taxon>Bacillota</taxon>
        <taxon>Bacilli</taxon>
        <taxon>Bacillales</taxon>
        <taxon>Paenibacillaceae</taxon>
        <taxon>Paenibacillus</taxon>
    </lineage>
</organism>
<evidence type="ECO:0000313" key="4">
    <source>
        <dbReference type="Proteomes" id="UP000323257"/>
    </source>
</evidence>
<accession>A0A5S5C0A8</accession>
<dbReference type="EMBL" id="VNHS01000008">
    <property type="protein sequence ID" value="TYP72714.1"/>
    <property type="molecule type" value="Genomic_DNA"/>
</dbReference>
<sequence length="272" mass="29770">MQTPSGPALTPWQLCMGLSERVQLQQRQLFEMQGKLQEQQQLMTELQRQLDELRVRLQAAENRPVYHIEKMEYAFDQLKVEKLDGTLNIGMTPPNEEYIKEIGQLVMPGGLTAPGKTPSASGDSATSGPNQFPAMGATSGPGATAPQPPYPEIRQQVDTYLNQTAPQKLAQLENEYGLPLDPYHRRLIIEDIRKQMSSRVQYYIQQTARAAAGVSGESESPSSGNAAQSPFSQQQAALVLAKTTRDIDAALRAYMDQLRGGAAGANQGGDPL</sequence>
<keyword evidence="1" id="KW-0175">Coiled coil</keyword>
<dbReference type="AlphaFoldDB" id="A0A5S5C0A8"/>
<reference evidence="3 4" key="1">
    <citation type="submission" date="2019-07" db="EMBL/GenBank/DDBJ databases">
        <title>Genomic Encyclopedia of Type Strains, Phase III (KMG-III): the genomes of soil and plant-associated and newly described type strains.</title>
        <authorList>
            <person name="Whitman W."/>
        </authorList>
    </citation>
    <scope>NUCLEOTIDE SEQUENCE [LARGE SCALE GENOMIC DNA]</scope>
    <source>
        <strain evidence="3 4">BL24</strain>
    </source>
</reference>
<feature type="region of interest" description="Disordered" evidence="2">
    <location>
        <begin position="109"/>
        <end position="150"/>
    </location>
</feature>
<dbReference type="Proteomes" id="UP000323257">
    <property type="component" value="Unassembled WGS sequence"/>
</dbReference>
<keyword evidence="4" id="KW-1185">Reference proteome</keyword>
<proteinExistence type="predicted"/>
<dbReference type="Pfam" id="PF10737">
    <property type="entry name" value="GerPC"/>
    <property type="match status" value="2"/>
</dbReference>
<feature type="coiled-coil region" evidence="1">
    <location>
        <begin position="29"/>
        <end position="63"/>
    </location>
</feature>
<name>A0A5S5C0A8_9BACL</name>
<evidence type="ECO:0000256" key="2">
    <source>
        <dbReference type="SAM" id="MobiDB-lite"/>
    </source>
</evidence>
<dbReference type="OrthoDB" id="2991331at2"/>
<protein>
    <submittedName>
        <fullName evidence="3">Spore germination protein PC</fullName>
    </submittedName>
</protein>
<comment type="caution">
    <text evidence="3">The sequence shown here is derived from an EMBL/GenBank/DDBJ whole genome shotgun (WGS) entry which is preliminary data.</text>
</comment>
<dbReference type="RefSeq" id="WP_148931317.1">
    <property type="nucleotide sequence ID" value="NZ_VNHS01000008.1"/>
</dbReference>
<evidence type="ECO:0000313" key="3">
    <source>
        <dbReference type="EMBL" id="TYP72714.1"/>
    </source>
</evidence>
<gene>
    <name evidence="3" type="ORF">BCM02_108369</name>
</gene>